<sequence length="98" mass="11100">MSASIGDITQLKEFLTVYNTLTERCFGSCVREFNHNQLMQEEEDCTSRCIDKQMNVSRRLMLIFADLAPKTILKPAEQSVSLPSLELPNNSSLTQQSN</sequence>
<name>A0A915A955_PARUN</name>
<dbReference type="InterPro" id="IPR004217">
    <property type="entry name" value="Tim10-like"/>
</dbReference>
<keyword evidence="8" id="KW-0999">Mitochondrion inner membrane</keyword>
<dbReference type="GO" id="GO:0005743">
    <property type="term" value="C:mitochondrial inner membrane"/>
    <property type="evidence" value="ECO:0007669"/>
    <property type="project" value="UniProtKB-SubCell"/>
</dbReference>
<evidence type="ECO:0000259" key="9">
    <source>
        <dbReference type="Pfam" id="PF02953"/>
    </source>
</evidence>
<keyword evidence="5 8" id="KW-0811">Translocation</keyword>
<dbReference type="Pfam" id="PF02953">
    <property type="entry name" value="zf-Tim10_DDP"/>
    <property type="match status" value="1"/>
</dbReference>
<comment type="domain">
    <text evidence="8">The twin CX3C motif contains 4 conserved Cys residues that form 2 disulfide bonds in the mitochondrial intermembrane space.</text>
</comment>
<comment type="function">
    <text evidence="8">Mitochondrial intermembrane chaperone that participates in the import and insertion of some multi-pass transmembrane proteins into the mitochondrial inner membrane. Also required for the transfer of beta-barrel precursors from the TOM complex to the sorting and assembly machinery (SAM complex) of the outer membrane. Acts as a chaperone-like protein that protects the hydrophobic precursors from aggregation and guide them through the mitochondrial intermembrane space.</text>
</comment>
<comment type="subcellular location">
    <subcellularLocation>
        <location evidence="8">Mitochondrion inner membrane</location>
        <topology evidence="8">Peripheral membrane protein</topology>
        <orientation evidence="8">Intermembrane side</orientation>
    </subcellularLocation>
</comment>
<evidence type="ECO:0000256" key="5">
    <source>
        <dbReference type="ARBA" id="ARBA00023010"/>
    </source>
</evidence>
<evidence type="ECO:0000256" key="3">
    <source>
        <dbReference type="ARBA" id="ARBA00022833"/>
    </source>
</evidence>
<dbReference type="WBParaSite" id="PgR003_g103_t08">
    <property type="protein sequence ID" value="PgR003_g103_t08"/>
    <property type="gene ID" value="PgR003_g103"/>
</dbReference>
<dbReference type="GO" id="GO:0046872">
    <property type="term" value="F:metal ion binding"/>
    <property type="evidence" value="ECO:0007669"/>
    <property type="project" value="UniProtKB-KW"/>
</dbReference>
<dbReference type="Proteomes" id="UP000887569">
    <property type="component" value="Unplaced"/>
</dbReference>
<comment type="similarity">
    <text evidence="8">Belongs to the small Tim family.</text>
</comment>
<dbReference type="SUPFAM" id="SSF144122">
    <property type="entry name" value="Tim10-like"/>
    <property type="match status" value="1"/>
</dbReference>
<proteinExistence type="inferred from homology"/>
<dbReference type="InterPro" id="IPR035427">
    <property type="entry name" value="Tim10-like_dom_sf"/>
</dbReference>
<keyword evidence="8" id="KW-0472">Membrane</keyword>
<organism evidence="10 11">
    <name type="scientific">Parascaris univalens</name>
    <name type="common">Nematode worm</name>
    <dbReference type="NCBI Taxonomy" id="6257"/>
    <lineage>
        <taxon>Eukaryota</taxon>
        <taxon>Metazoa</taxon>
        <taxon>Ecdysozoa</taxon>
        <taxon>Nematoda</taxon>
        <taxon>Chromadorea</taxon>
        <taxon>Rhabditida</taxon>
        <taxon>Spirurina</taxon>
        <taxon>Ascaridomorpha</taxon>
        <taxon>Ascaridoidea</taxon>
        <taxon>Ascarididae</taxon>
        <taxon>Parascaris</taxon>
    </lineage>
</organism>
<keyword evidence="4 8" id="KW-0653">Protein transport</keyword>
<evidence type="ECO:0000256" key="4">
    <source>
        <dbReference type="ARBA" id="ARBA00022927"/>
    </source>
</evidence>
<keyword evidence="6 8" id="KW-0496">Mitochondrion</keyword>
<keyword evidence="8" id="KW-0143">Chaperone</keyword>
<dbReference type="GO" id="GO:0015031">
    <property type="term" value="P:protein transport"/>
    <property type="evidence" value="ECO:0007669"/>
    <property type="project" value="UniProtKB-KW"/>
</dbReference>
<evidence type="ECO:0000313" key="10">
    <source>
        <dbReference type="Proteomes" id="UP000887569"/>
    </source>
</evidence>
<evidence type="ECO:0000256" key="2">
    <source>
        <dbReference type="ARBA" id="ARBA00022723"/>
    </source>
</evidence>
<evidence type="ECO:0000313" key="11">
    <source>
        <dbReference type="WBParaSite" id="PgR003_g103_t08"/>
    </source>
</evidence>
<keyword evidence="1 8" id="KW-0813">Transport</keyword>
<protein>
    <recommendedName>
        <fullName evidence="8">Mitochondrial import inner membrane translocase subunit</fullName>
    </recommendedName>
</protein>
<dbReference type="InterPro" id="IPR050673">
    <property type="entry name" value="Mito_inner_translocase_sub"/>
</dbReference>
<feature type="domain" description="Tim10-like" evidence="9">
    <location>
        <begin position="9"/>
        <end position="64"/>
    </location>
</feature>
<keyword evidence="3" id="KW-0862">Zinc</keyword>
<dbReference type="AlphaFoldDB" id="A0A915A955"/>
<keyword evidence="10" id="KW-1185">Reference proteome</keyword>
<dbReference type="Gene3D" id="1.10.287.810">
    <property type="entry name" value="Mitochondrial import inner membrane translocase subunit tim13 like domains"/>
    <property type="match status" value="1"/>
</dbReference>
<evidence type="ECO:0000256" key="7">
    <source>
        <dbReference type="ARBA" id="ARBA00023157"/>
    </source>
</evidence>
<evidence type="ECO:0000256" key="8">
    <source>
        <dbReference type="RuleBase" id="RU367043"/>
    </source>
</evidence>
<reference evidence="11" key="1">
    <citation type="submission" date="2022-11" db="UniProtKB">
        <authorList>
            <consortium name="WormBaseParasite"/>
        </authorList>
    </citation>
    <scope>IDENTIFICATION</scope>
</reference>
<keyword evidence="7 8" id="KW-1015">Disulfide bond</keyword>
<keyword evidence="2" id="KW-0479">Metal-binding</keyword>
<comment type="subunit">
    <text evidence="8">Heterohexamer.</text>
</comment>
<evidence type="ECO:0000256" key="6">
    <source>
        <dbReference type="ARBA" id="ARBA00023128"/>
    </source>
</evidence>
<accession>A0A915A955</accession>
<dbReference type="PANTHER" id="PTHR13172">
    <property type="entry name" value="MITOCHONDRIAL IMPORT INNER MEMBRANE TRANSLOCASE SUBUNIT TIM9B"/>
    <property type="match status" value="1"/>
</dbReference>
<evidence type="ECO:0000256" key="1">
    <source>
        <dbReference type="ARBA" id="ARBA00022448"/>
    </source>
</evidence>